<accession>A0ABW0R1D6</accession>
<evidence type="ECO:0000259" key="8">
    <source>
        <dbReference type="Pfam" id="PF05504"/>
    </source>
</evidence>
<dbReference type="InterPro" id="IPR008844">
    <property type="entry name" value="Spore_GerAC-like"/>
</dbReference>
<evidence type="ECO:0000256" key="1">
    <source>
        <dbReference type="ARBA" id="ARBA00004635"/>
    </source>
</evidence>
<dbReference type="NCBIfam" id="TIGR02887">
    <property type="entry name" value="spore_ger_x_C"/>
    <property type="match status" value="1"/>
</dbReference>
<keyword evidence="4" id="KW-0732">Signal</keyword>
<evidence type="ECO:0000259" key="9">
    <source>
        <dbReference type="Pfam" id="PF25198"/>
    </source>
</evidence>
<keyword evidence="5" id="KW-0472">Membrane</keyword>
<dbReference type="Pfam" id="PF05504">
    <property type="entry name" value="Spore_GerAC"/>
    <property type="match status" value="1"/>
</dbReference>
<evidence type="ECO:0000256" key="6">
    <source>
        <dbReference type="ARBA" id="ARBA00023139"/>
    </source>
</evidence>
<keyword evidence="11" id="KW-1185">Reference proteome</keyword>
<keyword evidence="3" id="KW-0309">Germination</keyword>
<proteinExistence type="inferred from homology"/>
<reference evidence="11" key="1">
    <citation type="journal article" date="2019" name="Int. J. Syst. Evol. Microbiol.">
        <title>The Global Catalogue of Microorganisms (GCM) 10K type strain sequencing project: providing services to taxonomists for standard genome sequencing and annotation.</title>
        <authorList>
            <consortium name="The Broad Institute Genomics Platform"/>
            <consortium name="The Broad Institute Genome Sequencing Center for Infectious Disease"/>
            <person name="Wu L."/>
            <person name="Ma J."/>
        </authorList>
    </citation>
    <scope>NUCLEOTIDE SEQUENCE [LARGE SCALE GENOMIC DNA]</scope>
    <source>
        <strain evidence="11">CGMCC 1.18578</strain>
    </source>
</reference>
<feature type="domain" description="Spore germination GerAC-like C-terminal" evidence="8">
    <location>
        <begin position="219"/>
        <end position="384"/>
    </location>
</feature>
<organism evidence="10 11">
    <name type="scientific">Cohnella yongneupensis</name>
    <dbReference type="NCBI Taxonomy" id="425006"/>
    <lineage>
        <taxon>Bacteria</taxon>
        <taxon>Bacillati</taxon>
        <taxon>Bacillota</taxon>
        <taxon>Bacilli</taxon>
        <taxon>Bacillales</taxon>
        <taxon>Paenibacillaceae</taxon>
        <taxon>Cohnella</taxon>
    </lineage>
</organism>
<sequence length="391" mass="44505">MVKPFKLVLRWLKISLLTLSLLFVAGCWSKEELNDRTFITTLLVDRTDAGETEVSALFILPNRLSAGLSPSPNEKPYTLVTRTGRNVAEAIQKLQEELSRSVNWGQMRVIVIGDKYARAGMAPLFDYLLRAPDFRLRVFVFYFDGLVKDLAKLDTIFERSPAEIWREAAHTQRVPPVTIRDLLYSQWNNLGDGFIPELDLHTVKLPTETKTVHWSGIGGAALMKDAKIVSKFTKDETKGILLLTNRIRELIVTANLPDNKGEPFSARLFGIKPYTRAVRQGDRVLIRVDIEAEGDLMSIHDGFDLEKPANIVKLEKALSLKLRELAESAVEQARRNKSDAFQWSEYVKYESPALWREWSDDLRDQLTMNISADIRVHVHLRSTGVNRSSKK</sequence>
<dbReference type="InterPro" id="IPR046953">
    <property type="entry name" value="Spore_GerAC-like_C"/>
</dbReference>
<dbReference type="PANTHER" id="PTHR35789:SF1">
    <property type="entry name" value="SPORE GERMINATION PROTEIN B3"/>
    <property type="match status" value="1"/>
</dbReference>
<dbReference type="PROSITE" id="PS51257">
    <property type="entry name" value="PROKAR_LIPOPROTEIN"/>
    <property type="match status" value="1"/>
</dbReference>
<evidence type="ECO:0000313" key="10">
    <source>
        <dbReference type="EMBL" id="MFC5530823.1"/>
    </source>
</evidence>
<dbReference type="InterPro" id="IPR038501">
    <property type="entry name" value="Spore_GerAC_C_sf"/>
</dbReference>
<evidence type="ECO:0000256" key="3">
    <source>
        <dbReference type="ARBA" id="ARBA00022544"/>
    </source>
</evidence>
<dbReference type="Gene3D" id="3.30.300.210">
    <property type="entry name" value="Nutrient germinant receptor protein C, domain 3"/>
    <property type="match status" value="1"/>
</dbReference>
<dbReference type="InterPro" id="IPR057336">
    <property type="entry name" value="GerAC_N"/>
</dbReference>
<evidence type="ECO:0000256" key="5">
    <source>
        <dbReference type="ARBA" id="ARBA00023136"/>
    </source>
</evidence>
<dbReference type="EMBL" id="JBHSNC010000047">
    <property type="protein sequence ID" value="MFC5530823.1"/>
    <property type="molecule type" value="Genomic_DNA"/>
</dbReference>
<evidence type="ECO:0000313" key="11">
    <source>
        <dbReference type="Proteomes" id="UP001596108"/>
    </source>
</evidence>
<dbReference type="Pfam" id="PF25198">
    <property type="entry name" value="Spore_GerAC_N"/>
    <property type="match status" value="1"/>
</dbReference>
<gene>
    <name evidence="10" type="ORF">ACFPQ4_15445</name>
</gene>
<comment type="subcellular location">
    <subcellularLocation>
        <location evidence="1">Membrane</location>
        <topology evidence="1">Lipid-anchor</topology>
    </subcellularLocation>
</comment>
<evidence type="ECO:0000256" key="4">
    <source>
        <dbReference type="ARBA" id="ARBA00022729"/>
    </source>
</evidence>
<keyword evidence="7" id="KW-0449">Lipoprotein</keyword>
<comment type="similarity">
    <text evidence="2">Belongs to the GerABKC lipoprotein family.</text>
</comment>
<comment type="caution">
    <text evidence="10">The sequence shown here is derived from an EMBL/GenBank/DDBJ whole genome shotgun (WGS) entry which is preliminary data.</text>
</comment>
<evidence type="ECO:0000256" key="2">
    <source>
        <dbReference type="ARBA" id="ARBA00007886"/>
    </source>
</evidence>
<dbReference type="RefSeq" id="WP_378112763.1">
    <property type="nucleotide sequence ID" value="NZ_JBHSNC010000047.1"/>
</dbReference>
<evidence type="ECO:0000256" key="7">
    <source>
        <dbReference type="ARBA" id="ARBA00023288"/>
    </source>
</evidence>
<dbReference type="Proteomes" id="UP001596108">
    <property type="component" value="Unassembled WGS sequence"/>
</dbReference>
<protein>
    <submittedName>
        <fullName evidence="10">Ger(X)C family spore germination protein</fullName>
    </submittedName>
</protein>
<feature type="domain" description="Spore germination protein N-terminal" evidence="9">
    <location>
        <begin position="30"/>
        <end position="199"/>
    </location>
</feature>
<keyword evidence="6" id="KW-0564">Palmitate</keyword>
<dbReference type="PANTHER" id="PTHR35789">
    <property type="entry name" value="SPORE GERMINATION PROTEIN B3"/>
    <property type="match status" value="1"/>
</dbReference>
<name>A0ABW0R1D6_9BACL</name>